<dbReference type="RefSeq" id="WP_217776353.1">
    <property type="nucleotide sequence ID" value="NZ_JAHRWL010000001.1"/>
</dbReference>
<reference evidence="1" key="1">
    <citation type="submission" date="2021-06" db="EMBL/GenBank/DDBJ databases">
        <title>Thalassococcus sp. CAU 1522 isolated from sea sand, Republic of Korea.</title>
        <authorList>
            <person name="Kim W."/>
        </authorList>
    </citation>
    <scope>NUCLEOTIDE SEQUENCE</scope>
    <source>
        <strain evidence="1">CAU 1522</strain>
    </source>
</reference>
<protein>
    <recommendedName>
        <fullName evidence="3">Prevent-host-death protein</fullName>
    </recommendedName>
</protein>
<comment type="caution">
    <text evidence="1">The sequence shown here is derived from an EMBL/GenBank/DDBJ whole genome shotgun (WGS) entry which is preliminary data.</text>
</comment>
<sequence length="112" mass="12762">MQSEFRAVPLTRFREQTAKHVDWVDRWGGHLWLSRHGRFVAGVVPFYQLELLAALEGRDETEARRRLEEEYTRFRAAKSVQARAEAARLDAGQGVGGEARTALAMRRRVGAP</sequence>
<dbReference type="Proteomes" id="UP001166293">
    <property type="component" value="Unassembled WGS sequence"/>
</dbReference>
<gene>
    <name evidence="1" type="ORF">KUH32_01800</name>
</gene>
<keyword evidence="2" id="KW-1185">Reference proteome</keyword>
<organism evidence="1 2">
    <name type="scientific">Thalassococcus arenae</name>
    <dbReference type="NCBI Taxonomy" id="2851652"/>
    <lineage>
        <taxon>Bacteria</taxon>
        <taxon>Pseudomonadati</taxon>
        <taxon>Pseudomonadota</taxon>
        <taxon>Alphaproteobacteria</taxon>
        <taxon>Rhodobacterales</taxon>
        <taxon>Roseobacteraceae</taxon>
        <taxon>Thalassococcus</taxon>
    </lineage>
</organism>
<name>A0ABS6N398_9RHOB</name>
<evidence type="ECO:0000313" key="2">
    <source>
        <dbReference type="Proteomes" id="UP001166293"/>
    </source>
</evidence>
<proteinExistence type="predicted"/>
<accession>A0ABS6N398</accession>
<evidence type="ECO:0000313" key="1">
    <source>
        <dbReference type="EMBL" id="MBV2358496.1"/>
    </source>
</evidence>
<evidence type="ECO:0008006" key="3">
    <source>
        <dbReference type="Google" id="ProtNLM"/>
    </source>
</evidence>
<dbReference type="EMBL" id="JAHRWL010000001">
    <property type="protein sequence ID" value="MBV2358496.1"/>
    <property type="molecule type" value="Genomic_DNA"/>
</dbReference>